<dbReference type="SUPFAM" id="SSF51905">
    <property type="entry name" value="FAD/NAD(P)-binding domain"/>
    <property type="match status" value="1"/>
</dbReference>
<dbReference type="Gene3D" id="3.30.9.10">
    <property type="entry name" value="D-Amino Acid Oxidase, subunit A, domain 2"/>
    <property type="match status" value="2"/>
</dbReference>
<dbReference type="PANTHER" id="PTHR13847">
    <property type="entry name" value="SARCOSINE DEHYDROGENASE-RELATED"/>
    <property type="match status" value="1"/>
</dbReference>
<sequence>MILNSGNPAWPHTLKPVPEYPALDQALECDCLVVGGGMSGAILAYKLTEQRIDTILIDKRKIGGGSSAANTGLLQYSNDKTLTSMIHTFGEDIAVTFYQYCEQSVYQLKELCSKLSASPEFIPRSSLYFASNENDAEMLQKEYQTLRKYGFKVDYWNQATIAKKVVFTMGYETQDMKKDRNAVINISYAILTNPVEDFLDWHERCLIWETARPYLYMRTTPDNRIIAGGLDEAPPPAEKREGRILHQSEVLLNEIRKLFPRYSRLETDYAWASIFGTTHDGMPMIGTHPGYPNCYFIEAYGGNGTVCCMVAANLLTDELRGRPRPELNMFSLQRSSKPSPSNSLTIH</sequence>
<dbReference type="Gene3D" id="3.50.50.60">
    <property type="entry name" value="FAD/NAD(P)-binding domain"/>
    <property type="match status" value="2"/>
</dbReference>
<evidence type="ECO:0000259" key="1">
    <source>
        <dbReference type="Pfam" id="PF01266"/>
    </source>
</evidence>
<dbReference type="RefSeq" id="WP_244726615.1">
    <property type="nucleotide sequence ID" value="NZ_JALIRP010000006.1"/>
</dbReference>
<evidence type="ECO:0000313" key="3">
    <source>
        <dbReference type="Proteomes" id="UP001139347"/>
    </source>
</evidence>
<feature type="domain" description="FAD dependent oxidoreductase" evidence="1">
    <location>
        <begin position="30"/>
        <end position="162"/>
    </location>
</feature>
<dbReference type="AlphaFoldDB" id="A0A9X2B604"/>
<dbReference type="InterPro" id="IPR006076">
    <property type="entry name" value="FAD-dep_OxRdtase"/>
</dbReference>
<comment type="caution">
    <text evidence="2">The sequence shown here is derived from an EMBL/GenBank/DDBJ whole genome shotgun (WGS) entry which is preliminary data.</text>
</comment>
<reference evidence="2" key="1">
    <citation type="submission" date="2022-04" db="EMBL/GenBank/DDBJ databases">
        <title>Paenibacillus mangrovi sp. nov., a novel endophytic bacterium isolated from bark of Kandelia candel.</title>
        <authorList>
            <person name="Tuo L."/>
        </authorList>
    </citation>
    <scope>NUCLEOTIDE SEQUENCE</scope>
    <source>
        <strain evidence="2">KQZ6P-2</strain>
    </source>
</reference>
<gene>
    <name evidence="2" type="ORF">MUG84_16530</name>
</gene>
<name>A0A9X2B604_9BACL</name>
<dbReference type="GO" id="GO:0005737">
    <property type="term" value="C:cytoplasm"/>
    <property type="evidence" value="ECO:0007669"/>
    <property type="project" value="TreeGrafter"/>
</dbReference>
<proteinExistence type="predicted"/>
<evidence type="ECO:0000313" key="2">
    <source>
        <dbReference type="EMBL" id="MCJ8013337.1"/>
    </source>
</evidence>
<dbReference type="Proteomes" id="UP001139347">
    <property type="component" value="Unassembled WGS sequence"/>
</dbReference>
<accession>A0A9X2B604</accession>
<organism evidence="2 3">
    <name type="scientific">Paenibacillus mangrovi</name>
    <dbReference type="NCBI Taxonomy" id="2931978"/>
    <lineage>
        <taxon>Bacteria</taxon>
        <taxon>Bacillati</taxon>
        <taxon>Bacillota</taxon>
        <taxon>Bacilli</taxon>
        <taxon>Bacillales</taxon>
        <taxon>Paenibacillaceae</taxon>
        <taxon>Paenibacillus</taxon>
    </lineage>
</organism>
<keyword evidence="3" id="KW-1185">Reference proteome</keyword>
<dbReference type="Pfam" id="PF01266">
    <property type="entry name" value="DAO"/>
    <property type="match status" value="1"/>
</dbReference>
<dbReference type="InterPro" id="IPR036188">
    <property type="entry name" value="FAD/NAD-bd_sf"/>
</dbReference>
<protein>
    <submittedName>
        <fullName evidence="2">FAD-binding oxidoreductase</fullName>
    </submittedName>
</protein>
<dbReference type="EMBL" id="JALIRP010000006">
    <property type="protein sequence ID" value="MCJ8013337.1"/>
    <property type="molecule type" value="Genomic_DNA"/>
</dbReference>
<dbReference type="PANTHER" id="PTHR13847:SF201">
    <property type="entry name" value="PUTATIBE OXIDOREDUCTASE"/>
    <property type="match status" value="1"/>
</dbReference>